<dbReference type="AlphaFoldDB" id="A0A128EKU0"/>
<dbReference type="RefSeq" id="WP_075493012.1">
    <property type="nucleotide sequence ID" value="NZ_CP053844.1"/>
</dbReference>
<reference evidence="1 2" key="1">
    <citation type="submission" date="2016-02" db="EMBL/GenBank/DDBJ databases">
        <authorList>
            <consortium name="Pathogen Informatics"/>
        </authorList>
    </citation>
    <scope>NUCLEOTIDE SEQUENCE [LARGE SCALE GENOMIC DNA]</scope>
    <source>
        <strain evidence="1 2">RC20</strain>
    </source>
</reference>
<keyword evidence="2" id="KW-1185">Reference proteome</keyword>
<dbReference type="Proteomes" id="UP000069632">
    <property type="component" value="Unassembled WGS sequence"/>
</dbReference>
<evidence type="ECO:0000313" key="2">
    <source>
        <dbReference type="Proteomes" id="UP000069632"/>
    </source>
</evidence>
<dbReference type="OrthoDB" id="5339731at2"/>
<dbReference type="EMBL" id="FIZP01000001">
    <property type="protein sequence ID" value="CZE46653.1"/>
    <property type="molecule type" value="Genomic_DNA"/>
</dbReference>
<dbReference type="Pfam" id="PF07450">
    <property type="entry name" value="HycH"/>
    <property type="match status" value="1"/>
</dbReference>
<name>A0A128EKU0_9BACT</name>
<keyword evidence="1" id="KW-0456">Lyase</keyword>
<gene>
    <name evidence="1" type="ORF">ERS672216_00487</name>
</gene>
<proteinExistence type="predicted"/>
<dbReference type="InterPro" id="IPR010005">
    <property type="entry name" value="Formate_DH_maturation_HycH"/>
</dbReference>
<protein>
    <submittedName>
        <fullName evidence="1">Formate hydrogenlyase maturation protein HycH</fullName>
    </submittedName>
</protein>
<accession>A0A128EKU0</accession>
<dbReference type="GO" id="GO:0016829">
    <property type="term" value="F:lyase activity"/>
    <property type="evidence" value="ECO:0007669"/>
    <property type="project" value="UniProtKB-KW"/>
</dbReference>
<sequence>MVEVYKLTKRHTNEAKELSRELKHIVMFSTSVGHGVGKIDFSQKVLELDDDEFNKIVENSGKYAKFKLGNLSKYFEIELFAEHINKLLPELADGEFKEILADLKEGYFIIRKSF</sequence>
<organism evidence="1 2">
    <name type="scientific">Campylobacter geochelonis</name>
    <dbReference type="NCBI Taxonomy" id="1780362"/>
    <lineage>
        <taxon>Bacteria</taxon>
        <taxon>Pseudomonadati</taxon>
        <taxon>Campylobacterota</taxon>
        <taxon>Epsilonproteobacteria</taxon>
        <taxon>Campylobacterales</taxon>
        <taxon>Campylobacteraceae</taxon>
        <taxon>Campylobacter</taxon>
    </lineage>
</organism>
<evidence type="ECO:0000313" key="1">
    <source>
        <dbReference type="EMBL" id="CZE46653.1"/>
    </source>
</evidence>